<accession>A0ABQ9HDS4</accession>
<proteinExistence type="predicted"/>
<sequence length="1197" mass="130566">MFKLKLNFSKRRRVSAAVSASVPNKLHDTKAKGVGTTCGQRLYVGSDSVSVRLRALQLVHTRPYGCGHPASFAEIQLQFKLTRRLFQTFSDAGGGRGLADGFTACRAEDGLPSRLRRTLQPPPPLTHSLSSRGISGGGVQQWRDGAAKGMMSFEGADGRVTGGILDPSQPFPCQVLGEYEVPLRRHENNVIGLIGIVVFHIAELYKMGREMDSQQRFQKCSIKHSEVTAVIAKRSRIMGRTAMPRMAVRLASHLGDDMAGHKIIGACRTPQHMMTKLERTAITKVCPLSLPRYALFPYLNFTGFNENSAYVRSERLGIPPKTNVIGGPRRRCTLSPAAKQPRGRDVVSALHTAAPYLPPPPPPQPTTGFINLGRYRQSPFLIARNICNSNSKQRRAGEQTAELESRPCSAVKSAGPSRHFTPPVSEVKLRIARSCVPLVEEQKRPSGLTPPRVLVTYDIMIGPRGATVNSSFPKEGARRGSHINAARCGVGDRTTVPVLRAYHVLVTISAISKVATWGDRDIRANSLIASTREALKWRAVLPLITRLYGTFSGNPAIFRRSCLTEVVSSIKVWKRGSGMGGTNAHANTSERRATREYEGWAKGISPRKPDYQAASSGTIRTCENSGVTPPGIGPSPLLREASSLPTTPPLQNHVFGLYCANWIFDVGTSLHVMIAHRFCYKRIVVYDDPNAARPGAPFLDAHLPWICLVVAVGQTSSTVAAADVEVGTTDLVVLPEVVSSSLWLDYLHPTKVNHVRFPTGPPPPVFSLARFVSNDAAGQRVFSGISRFPHPCIPYSPPFTFIGSQDLDSPAHSGDSALDALANVTLIATALLGLELGNPLQRSSKIFLSSQLSNSALKIAADSKGALPPGIPDEIHSVLFQFVPSPTSIQSHLTNEVISTALNFVLEVSSVNTAKAFSSCHARILSFRFLQRNVSRSLLLRLILDFGPRISRFAYEGSSPPPPPKKKYVIPAMALPETARDKDASSPRPRAGALERAVCAYIDAARAAVPTKRGMANLRATSPVRGDGGGRCGLQMRLTYVRTSSSLSRAAYPLRQQGFLFSCPPPLGNPRRRLAIDSRVARCLPRGYTDQARRLFIACLEHDGMTGLSAASTLFERDRRRQGRAGRAKCRRASVRIFVRLLWCKLENDGMTGLSAASTLFEPDRRRQGRAGRAKCRRASVRIFVRLLYNDDSGVRA</sequence>
<feature type="region of interest" description="Disordered" evidence="1">
    <location>
        <begin position="114"/>
        <end position="138"/>
    </location>
</feature>
<organism evidence="2 3">
    <name type="scientific">Dryococelus australis</name>
    <dbReference type="NCBI Taxonomy" id="614101"/>
    <lineage>
        <taxon>Eukaryota</taxon>
        <taxon>Metazoa</taxon>
        <taxon>Ecdysozoa</taxon>
        <taxon>Arthropoda</taxon>
        <taxon>Hexapoda</taxon>
        <taxon>Insecta</taxon>
        <taxon>Pterygota</taxon>
        <taxon>Neoptera</taxon>
        <taxon>Polyneoptera</taxon>
        <taxon>Phasmatodea</taxon>
        <taxon>Verophasmatodea</taxon>
        <taxon>Anareolatae</taxon>
        <taxon>Phasmatidae</taxon>
        <taxon>Eurycanthinae</taxon>
        <taxon>Dryococelus</taxon>
    </lineage>
</organism>
<comment type="caution">
    <text evidence="2">The sequence shown here is derived from an EMBL/GenBank/DDBJ whole genome shotgun (WGS) entry which is preliminary data.</text>
</comment>
<evidence type="ECO:0000313" key="3">
    <source>
        <dbReference type="Proteomes" id="UP001159363"/>
    </source>
</evidence>
<evidence type="ECO:0000313" key="2">
    <source>
        <dbReference type="EMBL" id="KAJ8882495.1"/>
    </source>
</evidence>
<keyword evidence="3" id="KW-1185">Reference proteome</keyword>
<dbReference type="EMBL" id="JARBHB010000005">
    <property type="protein sequence ID" value="KAJ8882495.1"/>
    <property type="molecule type" value="Genomic_DNA"/>
</dbReference>
<feature type="region of interest" description="Disordered" evidence="1">
    <location>
        <begin position="392"/>
        <end position="419"/>
    </location>
</feature>
<name>A0ABQ9HDS4_9NEOP</name>
<dbReference type="Proteomes" id="UP001159363">
    <property type="component" value="Chromosome 4"/>
</dbReference>
<evidence type="ECO:0000256" key="1">
    <source>
        <dbReference type="SAM" id="MobiDB-lite"/>
    </source>
</evidence>
<protein>
    <submittedName>
        <fullName evidence="2">Uncharacterized protein</fullName>
    </submittedName>
</protein>
<feature type="region of interest" description="Disordered" evidence="1">
    <location>
        <begin position="321"/>
        <end position="343"/>
    </location>
</feature>
<reference evidence="2 3" key="1">
    <citation type="submission" date="2023-02" db="EMBL/GenBank/DDBJ databases">
        <title>LHISI_Scaffold_Assembly.</title>
        <authorList>
            <person name="Stuart O.P."/>
            <person name="Cleave R."/>
            <person name="Magrath M.J.L."/>
            <person name="Mikheyev A.S."/>
        </authorList>
    </citation>
    <scope>NUCLEOTIDE SEQUENCE [LARGE SCALE GENOMIC DNA]</scope>
    <source>
        <strain evidence="2">Daus_M_001</strain>
        <tissue evidence="2">Leg muscle</tissue>
    </source>
</reference>
<gene>
    <name evidence="2" type="ORF">PR048_014306</name>
</gene>